<dbReference type="InterPro" id="IPR050404">
    <property type="entry name" value="Heme-degrading_MO"/>
</dbReference>
<gene>
    <name evidence="3" type="ORF">SAMN05192533_109101</name>
</gene>
<dbReference type="PANTHER" id="PTHR34474">
    <property type="entry name" value="SIGNAL TRANSDUCTION PROTEIN TRAP"/>
    <property type="match status" value="1"/>
</dbReference>
<dbReference type="SUPFAM" id="SSF54909">
    <property type="entry name" value="Dimeric alpha+beta barrel"/>
    <property type="match status" value="1"/>
</dbReference>
<reference evidence="4" key="1">
    <citation type="submission" date="2016-10" db="EMBL/GenBank/DDBJ databases">
        <authorList>
            <person name="Varghese N."/>
            <person name="Submissions S."/>
        </authorList>
    </citation>
    <scope>NUCLEOTIDE SEQUENCE [LARGE SCALE GENOMIC DNA]</scope>
    <source>
        <strain evidence="4">B48,IBRC-M 10115,DSM 25386,CECT 8001</strain>
    </source>
</reference>
<evidence type="ECO:0000256" key="1">
    <source>
        <dbReference type="SAM" id="MobiDB-lite"/>
    </source>
</evidence>
<dbReference type="InterPro" id="IPR007138">
    <property type="entry name" value="ABM_dom"/>
</dbReference>
<keyword evidence="4" id="KW-1185">Reference proteome</keyword>
<dbReference type="PANTHER" id="PTHR34474:SF2">
    <property type="entry name" value="SIGNAL TRANSDUCTION PROTEIN TRAP"/>
    <property type="match status" value="1"/>
</dbReference>
<keyword evidence="3" id="KW-0503">Monooxygenase</keyword>
<dbReference type="Gene3D" id="3.30.70.100">
    <property type="match status" value="1"/>
</dbReference>
<evidence type="ECO:0000313" key="4">
    <source>
        <dbReference type="Proteomes" id="UP000198553"/>
    </source>
</evidence>
<name>A0A1H8DYU8_9BACI</name>
<evidence type="ECO:0000313" key="3">
    <source>
        <dbReference type="EMBL" id="SEN12442.1"/>
    </source>
</evidence>
<feature type="region of interest" description="Disordered" evidence="1">
    <location>
        <begin position="136"/>
        <end position="155"/>
    </location>
</feature>
<dbReference type="InterPro" id="IPR011008">
    <property type="entry name" value="Dimeric_a/b-barrel"/>
</dbReference>
<keyword evidence="3" id="KW-0560">Oxidoreductase</keyword>
<dbReference type="AlphaFoldDB" id="A0A1H8DYU8"/>
<proteinExistence type="predicted"/>
<dbReference type="Proteomes" id="UP000198553">
    <property type="component" value="Unassembled WGS sequence"/>
</dbReference>
<dbReference type="RefSeq" id="WP_170843885.1">
    <property type="nucleotide sequence ID" value="NZ_FOBW01000009.1"/>
</dbReference>
<dbReference type="PROSITE" id="PS51725">
    <property type="entry name" value="ABM"/>
    <property type="match status" value="1"/>
</dbReference>
<sequence length="168" mass="19361">MNIFITSGTTDYLQKVKKKYSNENMILMGDDETSVILHETNGKTLFNHPRKYEVIDSFGTFEQAKYVVMNNIPVTDEGRPLFEYRFKNRKRNIENQDGFVAIRVLRPLLSNTYVILTLWESQSAFNKWKESESFQKAHNKPNASTGAPPSDIFSGPSYITTYSIAEEE</sequence>
<dbReference type="Pfam" id="PF03992">
    <property type="entry name" value="ABM"/>
    <property type="match status" value="1"/>
</dbReference>
<protein>
    <submittedName>
        <fullName evidence="3">Heme-degrading monooxygenase HmoA</fullName>
    </submittedName>
</protein>
<feature type="domain" description="ABM" evidence="2">
    <location>
        <begin position="66"/>
        <end position="153"/>
    </location>
</feature>
<evidence type="ECO:0000259" key="2">
    <source>
        <dbReference type="PROSITE" id="PS51725"/>
    </source>
</evidence>
<accession>A0A1H8DYU8</accession>
<dbReference type="STRING" id="930146.SAMN05192533_109101"/>
<organism evidence="3 4">
    <name type="scientific">Mesobacillus persicus</name>
    <dbReference type="NCBI Taxonomy" id="930146"/>
    <lineage>
        <taxon>Bacteria</taxon>
        <taxon>Bacillati</taxon>
        <taxon>Bacillota</taxon>
        <taxon>Bacilli</taxon>
        <taxon>Bacillales</taxon>
        <taxon>Bacillaceae</taxon>
        <taxon>Mesobacillus</taxon>
    </lineage>
</organism>
<dbReference type="EMBL" id="FOBW01000009">
    <property type="protein sequence ID" value="SEN12442.1"/>
    <property type="molecule type" value="Genomic_DNA"/>
</dbReference>
<dbReference type="GO" id="GO:0004497">
    <property type="term" value="F:monooxygenase activity"/>
    <property type="evidence" value="ECO:0007669"/>
    <property type="project" value="UniProtKB-KW"/>
</dbReference>